<protein>
    <recommendedName>
        <fullName evidence="2">Glutaredoxin domain-containing protein</fullName>
    </recommendedName>
</protein>
<gene>
    <name evidence="3" type="ORF">PV04_06656</name>
</gene>
<dbReference type="AlphaFoldDB" id="A0A0D2DZ53"/>
<dbReference type="EMBL" id="KN846959">
    <property type="protein sequence ID" value="KIW67397.1"/>
    <property type="molecule type" value="Genomic_DNA"/>
</dbReference>
<sequence length="294" mass="32217">MASMRRGQALLLALGIVLIYFMFFSGSGSSTDFRKTTEASLSRRRGVLRGTLSDQELTAQTNRELQGILDRQQGQRDRDQKIFDASPVQGAHAYTSTISFDDEVPIGGRKTMPKDKPKYPVDTAKAAGATALVADGQGEEVAYNGNKVETAKDEGEDLAREELQSILKKSPIIIFSKSYCPYSKRAKALLLQTYSITPAPYVVELDLMTDPVPRPHDADDDDDAPPPTLGKKLQDLLASLTGRRTVPNIMINAQSLGGSDDIAKMDAEGTLEEHIKKMGGKRIVSVEKFHKDED</sequence>
<dbReference type="Gene3D" id="3.40.30.10">
    <property type="entry name" value="Glutaredoxin"/>
    <property type="match status" value="1"/>
</dbReference>
<evidence type="ECO:0000313" key="4">
    <source>
        <dbReference type="Proteomes" id="UP000054266"/>
    </source>
</evidence>
<evidence type="ECO:0000256" key="1">
    <source>
        <dbReference type="SAM" id="MobiDB-lite"/>
    </source>
</evidence>
<dbReference type="GO" id="GO:0000324">
    <property type="term" value="C:fungal-type vacuole"/>
    <property type="evidence" value="ECO:0007669"/>
    <property type="project" value="TreeGrafter"/>
</dbReference>
<dbReference type="Pfam" id="PF00462">
    <property type="entry name" value="Glutaredoxin"/>
    <property type="match status" value="1"/>
</dbReference>
<name>A0A0D2DZ53_9EURO</name>
<feature type="region of interest" description="Disordered" evidence="1">
    <location>
        <begin position="210"/>
        <end position="229"/>
    </location>
</feature>
<dbReference type="InterPro" id="IPR036249">
    <property type="entry name" value="Thioredoxin-like_sf"/>
</dbReference>
<dbReference type="STRING" id="5601.A0A0D2DZ53"/>
<reference evidence="3 4" key="1">
    <citation type="submission" date="2015-01" db="EMBL/GenBank/DDBJ databases">
        <title>The Genome Sequence of Capronia semiimmersa CBS27337.</title>
        <authorList>
            <consortium name="The Broad Institute Genomics Platform"/>
            <person name="Cuomo C."/>
            <person name="de Hoog S."/>
            <person name="Gorbushina A."/>
            <person name="Stielow B."/>
            <person name="Teixiera M."/>
            <person name="Abouelleil A."/>
            <person name="Chapman S.B."/>
            <person name="Priest M."/>
            <person name="Young S.K."/>
            <person name="Wortman J."/>
            <person name="Nusbaum C."/>
            <person name="Birren B."/>
        </authorList>
    </citation>
    <scope>NUCLEOTIDE SEQUENCE [LARGE SCALE GENOMIC DNA]</scope>
    <source>
        <strain evidence="3 4">CBS 27337</strain>
    </source>
</reference>
<dbReference type="SUPFAM" id="SSF52833">
    <property type="entry name" value="Thioredoxin-like"/>
    <property type="match status" value="1"/>
</dbReference>
<organism evidence="3 4">
    <name type="scientific">Phialophora macrospora</name>
    <dbReference type="NCBI Taxonomy" id="1851006"/>
    <lineage>
        <taxon>Eukaryota</taxon>
        <taxon>Fungi</taxon>
        <taxon>Dikarya</taxon>
        <taxon>Ascomycota</taxon>
        <taxon>Pezizomycotina</taxon>
        <taxon>Eurotiomycetes</taxon>
        <taxon>Chaetothyriomycetidae</taxon>
        <taxon>Chaetothyriales</taxon>
        <taxon>Herpotrichiellaceae</taxon>
        <taxon>Phialophora</taxon>
    </lineage>
</organism>
<proteinExistence type="predicted"/>
<keyword evidence="4" id="KW-1185">Reference proteome</keyword>
<evidence type="ECO:0000313" key="3">
    <source>
        <dbReference type="EMBL" id="KIW67397.1"/>
    </source>
</evidence>
<dbReference type="PANTHER" id="PTHR45694:SF5">
    <property type="entry name" value="GLUTAREDOXIN 2"/>
    <property type="match status" value="1"/>
</dbReference>
<dbReference type="CDD" id="cd03419">
    <property type="entry name" value="GRX_GRXh_1_2_like"/>
    <property type="match status" value="1"/>
</dbReference>
<accession>A0A0D2DZ53</accession>
<dbReference type="GO" id="GO:0005796">
    <property type="term" value="C:Golgi lumen"/>
    <property type="evidence" value="ECO:0007669"/>
    <property type="project" value="TreeGrafter"/>
</dbReference>
<dbReference type="GO" id="GO:0034599">
    <property type="term" value="P:cellular response to oxidative stress"/>
    <property type="evidence" value="ECO:0007669"/>
    <property type="project" value="TreeGrafter"/>
</dbReference>
<dbReference type="InterPro" id="IPR002109">
    <property type="entry name" value="Glutaredoxin"/>
</dbReference>
<dbReference type="GO" id="GO:0005801">
    <property type="term" value="C:cis-Golgi network"/>
    <property type="evidence" value="ECO:0007669"/>
    <property type="project" value="TreeGrafter"/>
</dbReference>
<dbReference type="PROSITE" id="PS51354">
    <property type="entry name" value="GLUTAREDOXIN_2"/>
    <property type="match status" value="1"/>
</dbReference>
<evidence type="ECO:0000259" key="2">
    <source>
        <dbReference type="Pfam" id="PF00462"/>
    </source>
</evidence>
<dbReference type="Proteomes" id="UP000054266">
    <property type="component" value="Unassembled WGS sequence"/>
</dbReference>
<feature type="domain" description="Glutaredoxin" evidence="2">
    <location>
        <begin position="172"/>
        <end position="254"/>
    </location>
</feature>
<dbReference type="GO" id="GO:0015038">
    <property type="term" value="F:glutathione disulfide oxidoreductase activity"/>
    <property type="evidence" value="ECO:0007669"/>
    <property type="project" value="TreeGrafter"/>
</dbReference>
<dbReference type="HOGENOM" id="CLU_026126_0_0_1"/>
<dbReference type="PANTHER" id="PTHR45694">
    <property type="entry name" value="GLUTAREDOXIN 2"/>
    <property type="match status" value="1"/>
</dbReference>